<evidence type="ECO:0000313" key="11">
    <source>
        <dbReference type="Proteomes" id="UP000651738"/>
    </source>
</evidence>
<dbReference type="AlphaFoldDB" id="A0ABD4KZT5"/>
<dbReference type="InterPro" id="IPR002477">
    <property type="entry name" value="Peptidoglycan-bd-like"/>
</dbReference>
<protein>
    <submittedName>
        <fullName evidence="10">L,D-transpeptidase family protein</fullName>
    </submittedName>
</protein>
<evidence type="ECO:0000256" key="6">
    <source>
        <dbReference type="ARBA" id="ARBA00023316"/>
    </source>
</evidence>
<dbReference type="PANTHER" id="PTHR41533">
    <property type="entry name" value="L,D-TRANSPEPTIDASE HI_1667-RELATED"/>
    <property type="match status" value="1"/>
</dbReference>
<evidence type="ECO:0000259" key="9">
    <source>
        <dbReference type="PROSITE" id="PS52029"/>
    </source>
</evidence>
<comment type="similarity">
    <text evidence="2">Belongs to the YkuD family.</text>
</comment>
<evidence type="ECO:0000256" key="4">
    <source>
        <dbReference type="ARBA" id="ARBA00022960"/>
    </source>
</evidence>
<dbReference type="GO" id="GO:0016740">
    <property type="term" value="F:transferase activity"/>
    <property type="evidence" value="ECO:0007669"/>
    <property type="project" value="UniProtKB-KW"/>
</dbReference>
<keyword evidence="3" id="KW-0808">Transferase</keyword>
<sequence length="554" mass="60763">MTIKRAFTNRRDSTALPLGRLPRRWGVLLAALCVAGLTLPALAQQAPAPDGAVIGDGVEGRDAALVPLDEALNGRLLWQDEAALGRLDRALASLAEDGLTPAHYRADTWRQAFAALPAEDAAARERLAQEASRALVQALEDLARGRVDPRRLDPRWEIPLAEASLPWPAIAAALAAGRVDEALTLARPEHPAYGQLRQALAEHRRLEALGGWAPLPPRSAALRPGERHEEVRRLRERLAAAGELGALVPEAGLYGELAARARPAGFDSLHYDEPLVAAVRRFQRRHGLNDDGVVGPRTRDALNVPVSRRIEQLRLGLERARWWLPTLAGHHILVNVAGQTLDYRRPNGETWRTRVIVGQPRRPTPLLASRVTHFDLHPSWTVPPTIFREDKLPQLRQDPLALEGRFSVLAPDGTPLDPEEVDWQNPGPVMLRQAPGPANPLGQMVLRFPNGHAVYLHDTPGRGLFGRDQRLISSGCIRVEGVRRLVEQLLADTGTRVDLAARLAGGESQTLHLARSVPLYLYYWTAYPAPGGEVIFHSDPYGRDARLAAALARG</sequence>
<dbReference type="InterPro" id="IPR038063">
    <property type="entry name" value="Transpep_catalytic_dom"/>
</dbReference>
<dbReference type="SUPFAM" id="SSF47090">
    <property type="entry name" value="PGBD-like"/>
    <property type="match status" value="1"/>
</dbReference>
<dbReference type="InterPro" id="IPR045380">
    <property type="entry name" value="LD_TPept_scaffold_dom"/>
</dbReference>
<name>A0ABD4KZT5_9GAMM</name>
<evidence type="ECO:0000256" key="3">
    <source>
        <dbReference type="ARBA" id="ARBA00022679"/>
    </source>
</evidence>
<comment type="pathway">
    <text evidence="1 7">Cell wall biogenesis; peptidoglycan biosynthesis.</text>
</comment>
<dbReference type="Pfam" id="PF03734">
    <property type="entry name" value="YkuD"/>
    <property type="match status" value="1"/>
</dbReference>
<dbReference type="GO" id="GO:0004180">
    <property type="term" value="F:carboxypeptidase activity"/>
    <property type="evidence" value="ECO:0007669"/>
    <property type="project" value="UniProtKB-ARBA"/>
</dbReference>
<dbReference type="PANTHER" id="PTHR41533:SF2">
    <property type="entry name" value="BLR7131 PROTEIN"/>
    <property type="match status" value="1"/>
</dbReference>
<dbReference type="InterPro" id="IPR036366">
    <property type="entry name" value="PGBDSf"/>
</dbReference>
<comment type="caution">
    <text evidence="10">The sequence shown here is derived from an EMBL/GenBank/DDBJ whole genome shotgun (WGS) entry which is preliminary data.</text>
</comment>
<dbReference type="GO" id="GO:0071555">
    <property type="term" value="P:cell wall organization"/>
    <property type="evidence" value="ECO:0007669"/>
    <property type="project" value="UniProtKB-UniRule"/>
</dbReference>
<dbReference type="GO" id="GO:0008360">
    <property type="term" value="P:regulation of cell shape"/>
    <property type="evidence" value="ECO:0007669"/>
    <property type="project" value="UniProtKB-UniRule"/>
</dbReference>
<reference evidence="10 11" key="1">
    <citation type="submission" date="2020-12" db="EMBL/GenBank/DDBJ databases">
        <title>Draft genome sequence of Halomonas pacifica strain CARE-V15.</title>
        <authorList>
            <person name="Vignesh N."/>
            <person name="Thabitha A."/>
            <person name="Saravanan R."/>
            <person name="Manigandan V."/>
        </authorList>
    </citation>
    <scope>NUCLEOTIDE SEQUENCE [LARGE SCALE GENOMIC DNA]</scope>
    <source>
        <strain evidence="10 11">CARE-V15</strain>
    </source>
</reference>
<dbReference type="Gene3D" id="2.40.440.10">
    <property type="entry name" value="L,D-transpeptidase catalytic domain-like"/>
    <property type="match status" value="1"/>
</dbReference>
<evidence type="ECO:0000256" key="7">
    <source>
        <dbReference type="PROSITE-ProRule" id="PRU01373"/>
    </source>
</evidence>
<evidence type="ECO:0000256" key="5">
    <source>
        <dbReference type="ARBA" id="ARBA00022984"/>
    </source>
</evidence>
<evidence type="ECO:0000256" key="2">
    <source>
        <dbReference type="ARBA" id="ARBA00005992"/>
    </source>
</evidence>
<evidence type="ECO:0000256" key="1">
    <source>
        <dbReference type="ARBA" id="ARBA00004752"/>
    </source>
</evidence>
<dbReference type="RefSeq" id="WP_198057264.1">
    <property type="nucleotide sequence ID" value="NZ_JAEDAF010000003.1"/>
</dbReference>
<proteinExistence type="inferred from homology"/>
<keyword evidence="8" id="KW-0732">Signal</keyword>
<feature type="domain" description="L,D-TPase catalytic" evidence="9">
    <location>
        <begin position="330"/>
        <end position="500"/>
    </location>
</feature>
<keyword evidence="5 7" id="KW-0573">Peptidoglycan synthesis</keyword>
<dbReference type="PROSITE" id="PS52029">
    <property type="entry name" value="LD_TPASE"/>
    <property type="match status" value="1"/>
</dbReference>
<feature type="signal peptide" evidence="8">
    <location>
        <begin position="1"/>
        <end position="43"/>
    </location>
</feature>
<dbReference type="Pfam" id="PF01471">
    <property type="entry name" value="PG_binding_1"/>
    <property type="match status" value="1"/>
</dbReference>
<dbReference type="InterPro" id="IPR052905">
    <property type="entry name" value="LD-transpeptidase_YkuD-like"/>
</dbReference>
<organism evidence="10 11">
    <name type="scientific">Bisbaumannia pacifica</name>
    <dbReference type="NCBI Taxonomy" id="77098"/>
    <lineage>
        <taxon>Bacteria</taxon>
        <taxon>Pseudomonadati</taxon>
        <taxon>Pseudomonadota</taxon>
        <taxon>Gammaproteobacteria</taxon>
        <taxon>Oceanospirillales</taxon>
        <taxon>Halomonadaceae</taxon>
        <taxon>Bisbaumannia</taxon>
    </lineage>
</organism>
<feature type="chain" id="PRO_5044782325" evidence="8">
    <location>
        <begin position="44"/>
        <end position="554"/>
    </location>
</feature>
<feature type="active site" description="Nucleophile" evidence="7">
    <location>
        <position position="476"/>
    </location>
</feature>
<evidence type="ECO:0000256" key="8">
    <source>
        <dbReference type="SAM" id="SignalP"/>
    </source>
</evidence>
<dbReference type="SUPFAM" id="SSF141523">
    <property type="entry name" value="L,D-transpeptidase catalytic domain-like"/>
    <property type="match status" value="1"/>
</dbReference>
<dbReference type="InterPro" id="IPR036365">
    <property type="entry name" value="PGBD-like_sf"/>
</dbReference>
<dbReference type="InterPro" id="IPR005490">
    <property type="entry name" value="LD_TPept_cat_dom"/>
</dbReference>
<evidence type="ECO:0000313" key="10">
    <source>
        <dbReference type="EMBL" id="MBH8579548.1"/>
    </source>
</evidence>
<dbReference type="EMBL" id="JAEDAF010000003">
    <property type="protein sequence ID" value="MBH8579548.1"/>
    <property type="molecule type" value="Genomic_DNA"/>
</dbReference>
<feature type="active site" description="Proton donor/acceptor" evidence="7">
    <location>
        <position position="457"/>
    </location>
</feature>
<keyword evidence="6 7" id="KW-0961">Cell wall biogenesis/degradation</keyword>
<dbReference type="Proteomes" id="UP000651738">
    <property type="component" value="Unassembled WGS sequence"/>
</dbReference>
<keyword evidence="4 7" id="KW-0133">Cell shape</keyword>
<dbReference type="Pfam" id="PF20142">
    <property type="entry name" value="Scaffold"/>
    <property type="match status" value="1"/>
</dbReference>
<accession>A0ABD4KZT5</accession>
<dbReference type="Gene3D" id="1.10.101.10">
    <property type="entry name" value="PGBD-like superfamily/PGBD"/>
    <property type="match status" value="1"/>
</dbReference>
<gene>
    <name evidence="10" type="ORF">I7V36_05505</name>
</gene>
<dbReference type="GO" id="GO:0009252">
    <property type="term" value="P:peptidoglycan biosynthetic process"/>
    <property type="evidence" value="ECO:0007669"/>
    <property type="project" value="UniProtKB-KW"/>
</dbReference>
<dbReference type="CDD" id="cd16913">
    <property type="entry name" value="YkuD_like"/>
    <property type="match status" value="1"/>
</dbReference>